<dbReference type="PANTHER" id="PTHR47966">
    <property type="entry name" value="BETA-SITE APP-CLEAVING ENZYME, ISOFORM A-RELATED"/>
    <property type="match status" value="1"/>
</dbReference>
<evidence type="ECO:0000256" key="2">
    <source>
        <dbReference type="PIRSR" id="PIRSR601461-1"/>
    </source>
</evidence>
<dbReference type="GO" id="GO:0006508">
    <property type="term" value="P:proteolysis"/>
    <property type="evidence" value="ECO:0007669"/>
    <property type="project" value="UniProtKB-KW"/>
</dbReference>
<evidence type="ECO:0000256" key="4">
    <source>
        <dbReference type="RuleBase" id="RU000454"/>
    </source>
</evidence>
<dbReference type="PROSITE" id="PS51767">
    <property type="entry name" value="PEPTIDASE_A1"/>
    <property type="match status" value="1"/>
</dbReference>
<dbReference type="InterPro" id="IPR001461">
    <property type="entry name" value="Aspartic_peptidase_A1"/>
</dbReference>
<dbReference type="PRINTS" id="PR00792">
    <property type="entry name" value="PEPSIN"/>
</dbReference>
<reference evidence="7" key="1">
    <citation type="submission" date="2025-08" db="UniProtKB">
        <authorList>
            <consortium name="Ensembl"/>
        </authorList>
    </citation>
    <scope>IDENTIFICATION</scope>
</reference>
<dbReference type="PROSITE" id="PS00141">
    <property type="entry name" value="ASP_PROTEASE"/>
    <property type="match status" value="2"/>
</dbReference>
<accession>A0A672U4H8</accession>
<feature type="compositionally biased region" description="Gly residues" evidence="5">
    <location>
        <begin position="29"/>
        <end position="43"/>
    </location>
</feature>
<keyword evidence="4" id="KW-0645">Protease</keyword>
<dbReference type="InterPro" id="IPR033121">
    <property type="entry name" value="PEPTIDASE_A1"/>
</dbReference>
<keyword evidence="8" id="KW-1185">Reference proteome</keyword>
<evidence type="ECO:0000313" key="8">
    <source>
        <dbReference type="Proteomes" id="UP000472266"/>
    </source>
</evidence>
<feature type="region of interest" description="Disordered" evidence="5">
    <location>
        <begin position="80"/>
        <end position="100"/>
    </location>
</feature>
<name>A0A672U4H8_STRHB</name>
<evidence type="ECO:0000256" key="3">
    <source>
        <dbReference type="PIRSR" id="PIRSR601461-2"/>
    </source>
</evidence>
<dbReference type="InterPro" id="IPR001969">
    <property type="entry name" value="Aspartic_peptidase_AS"/>
</dbReference>
<dbReference type="InterPro" id="IPR021109">
    <property type="entry name" value="Peptidase_aspartic_dom_sf"/>
</dbReference>
<feature type="disulfide bond" evidence="3">
    <location>
        <begin position="321"/>
        <end position="325"/>
    </location>
</feature>
<sequence>MGGGALWGGGTGQLGGLSFGGDERVQSGGWAGGSHGGGGFWGGGGAEVGGGSLGGELEVWGTRGEGWGVLGGDGLGGGCSDGGGGVSPRGDGGGGVPGLPGGGRGGALALAGFGVGGRDDVGHVVFPAPPPQHFRVIFDTGSADLWVPSSRCCLLYLACWLHPHYQPTLSCTHRPNGSAFAISYGSGSLRGFLSEDTLTVGVSNVSVPGQTFAEAVALPGLAFAAARFDGVLGLAYPGAAAGPARPVFDNMMHNRLFSSNVFSFRLRSGADEGDGGELLLGGIDEEQFEGPLHYIPVSRRSYWQVSVGAPGAVGCRDPPLCRGGCEAIVDTGTSLITGPSQDVDTLQRALGGTRVLGGQYLLDCDKVPSLPNITFVLGGHEFTLGPQHYVLQVSQWGSPTCVSGFMALDVPPPAGPLWILGDVFLTPWTPWTGPSLFPLTVGASAVGVASLKVGVVSPHPGRGLPHSRCILP</sequence>
<keyword evidence="4" id="KW-0378">Hydrolase</keyword>
<keyword evidence="4" id="KW-0064">Aspartyl protease</keyword>
<feature type="domain" description="Peptidase A1" evidence="6">
    <location>
        <begin position="120"/>
        <end position="449"/>
    </location>
</feature>
<dbReference type="Proteomes" id="UP000472266">
    <property type="component" value="Unplaced"/>
</dbReference>
<dbReference type="SUPFAM" id="SSF50630">
    <property type="entry name" value="Acid proteases"/>
    <property type="match status" value="1"/>
</dbReference>
<feature type="disulfide bond" evidence="3">
    <location>
        <begin position="152"/>
        <end position="159"/>
    </location>
</feature>
<dbReference type="InParanoid" id="A0A672U4H8"/>
<protein>
    <recommendedName>
        <fullName evidence="6">Peptidase A1 domain-containing protein</fullName>
    </recommendedName>
</protein>
<dbReference type="GO" id="GO:0005615">
    <property type="term" value="C:extracellular space"/>
    <property type="evidence" value="ECO:0007669"/>
    <property type="project" value="TreeGrafter"/>
</dbReference>
<evidence type="ECO:0000256" key="1">
    <source>
        <dbReference type="ARBA" id="ARBA00007447"/>
    </source>
</evidence>
<dbReference type="Ensembl" id="ENSSHBT00005011821.1">
    <property type="protein sequence ID" value="ENSSHBP00005009827.1"/>
    <property type="gene ID" value="ENSSHBG00005008563.1"/>
</dbReference>
<dbReference type="FunFam" id="2.40.70.10:FF:000008">
    <property type="entry name" value="Cathepsin D"/>
    <property type="match status" value="1"/>
</dbReference>
<dbReference type="FunFam" id="2.40.70.10:FF:000044">
    <property type="entry name" value="Lysosomal aspartic protease"/>
    <property type="match status" value="1"/>
</dbReference>
<evidence type="ECO:0000256" key="5">
    <source>
        <dbReference type="SAM" id="MobiDB-lite"/>
    </source>
</evidence>
<proteinExistence type="inferred from homology"/>
<gene>
    <name evidence="7" type="primary">LOC115602894</name>
</gene>
<dbReference type="GeneTree" id="ENSGT00940000160179"/>
<feature type="disulfide bond" evidence="3">
    <location>
        <begin position="364"/>
        <end position="401"/>
    </location>
</feature>
<comment type="similarity">
    <text evidence="1 4">Belongs to the peptidase A1 family.</text>
</comment>
<dbReference type="GO" id="GO:0005764">
    <property type="term" value="C:lysosome"/>
    <property type="evidence" value="ECO:0007669"/>
    <property type="project" value="TreeGrafter"/>
</dbReference>
<evidence type="ECO:0000259" key="6">
    <source>
        <dbReference type="PROSITE" id="PS51767"/>
    </source>
</evidence>
<dbReference type="GO" id="GO:0004190">
    <property type="term" value="F:aspartic-type endopeptidase activity"/>
    <property type="evidence" value="ECO:0007669"/>
    <property type="project" value="UniProtKB-KW"/>
</dbReference>
<feature type="active site" evidence="2">
    <location>
        <position position="139"/>
    </location>
</feature>
<feature type="region of interest" description="Disordered" evidence="5">
    <location>
        <begin position="17"/>
        <end position="43"/>
    </location>
</feature>
<dbReference type="PANTHER" id="PTHR47966:SF83">
    <property type="entry name" value="NAPSIN-A"/>
    <property type="match status" value="1"/>
</dbReference>
<dbReference type="Pfam" id="PF00026">
    <property type="entry name" value="Asp"/>
    <property type="match status" value="1"/>
</dbReference>
<dbReference type="Gene3D" id="2.40.70.10">
    <property type="entry name" value="Acid Proteases"/>
    <property type="match status" value="3"/>
</dbReference>
<organism evidence="7 8">
    <name type="scientific">Strigops habroptila</name>
    <name type="common">Kakapo</name>
    <dbReference type="NCBI Taxonomy" id="2489341"/>
    <lineage>
        <taxon>Eukaryota</taxon>
        <taxon>Metazoa</taxon>
        <taxon>Chordata</taxon>
        <taxon>Craniata</taxon>
        <taxon>Vertebrata</taxon>
        <taxon>Euteleostomi</taxon>
        <taxon>Archelosauria</taxon>
        <taxon>Archosauria</taxon>
        <taxon>Dinosauria</taxon>
        <taxon>Saurischia</taxon>
        <taxon>Theropoda</taxon>
        <taxon>Coelurosauria</taxon>
        <taxon>Aves</taxon>
        <taxon>Neognathae</taxon>
        <taxon>Neoaves</taxon>
        <taxon>Telluraves</taxon>
        <taxon>Australaves</taxon>
        <taxon>Psittaciformes</taxon>
        <taxon>Psittacidae</taxon>
        <taxon>Strigops</taxon>
    </lineage>
</organism>
<evidence type="ECO:0000313" key="7">
    <source>
        <dbReference type="Ensembl" id="ENSSHBP00005009827.1"/>
    </source>
</evidence>
<keyword evidence="3" id="KW-1015">Disulfide bond</keyword>
<dbReference type="AlphaFoldDB" id="A0A672U4H8"/>
<feature type="active site" evidence="2">
    <location>
        <position position="330"/>
    </location>
</feature>
<reference evidence="7" key="2">
    <citation type="submission" date="2025-09" db="UniProtKB">
        <authorList>
            <consortium name="Ensembl"/>
        </authorList>
    </citation>
    <scope>IDENTIFICATION</scope>
</reference>